<dbReference type="InterPro" id="IPR030391">
    <property type="entry name" value="MeTrfase_TrmA_CS"/>
</dbReference>
<feature type="binding site" evidence="4">
    <location>
        <position position="338"/>
    </location>
    <ligand>
        <name>S-adenosyl-L-methionine</name>
        <dbReference type="ChEBI" id="CHEBI:59789"/>
    </ligand>
</feature>
<dbReference type="SUPFAM" id="SSF50249">
    <property type="entry name" value="Nucleic acid-binding proteins"/>
    <property type="match status" value="1"/>
</dbReference>
<keyword evidence="8" id="KW-1185">Reference proteome</keyword>
<dbReference type="PROSITE" id="PS01230">
    <property type="entry name" value="TRMA_1"/>
    <property type="match status" value="1"/>
</dbReference>
<dbReference type="InterPro" id="IPR012340">
    <property type="entry name" value="NA-bd_OB-fold"/>
</dbReference>
<name>A0A9P6AM18_9AGAM</name>
<comment type="caution">
    <text evidence="7">The sequence shown here is derived from an EMBL/GenBank/DDBJ whole genome shotgun (WGS) entry which is preliminary data.</text>
</comment>
<evidence type="ECO:0000256" key="4">
    <source>
        <dbReference type="PROSITE-ProRule" id="PRU01024"/>
    </source>
</evidence>
<dbReference type="InterPro" id="IPR030390">
    <property type="entry name" value="MeTrfase_TrmA_AS"/>
</dbReference>
<dbReference type="PROSITE" id="PS01231">
    <property type="entry name" value="TRMA_2"/>
    <property type="match status" value="1"/>
</dbReference>
<dbReference type="Pfam" id="PF05958">
    <property type="entry name" value="tRNA_U5-meth_tr"/>
    <property type="match status" value="1"/>
</dbReference>
<dbReference type="GO" id="GO:0030697">
    <property type="term" value="F:tRNA (uracil(54)-C5)-methyltransferase activity, S-adenosyl methionine-dependent"/>
    <property type="evidence" value="ECO:0007669"/>
    <property type="project" value="InterPro"/>
</dbReference>
<dbReference type="EMBL" id="MU129067">
    <property type="protein sequence ID" value="KAF9508022.1"/>
    <property type="molecule type" value="Genomic_DNA"/>
</dbReference>
<feature type="domain" description="TRAM" evidence="6">
    <location>
        <begin position="22"/>
        <end position="84"/>
    </location>
</feature>
<dbReference type="InterPro" id="IPR002792">
    <property type="entry name" value="TRAM_dom"/>
</dbReference>
<dbReference type="Gene3D" id="3.40.50.150">
    <property type="entry name" value="Vaccinia Virus protein VP39"/>
    <property type="match status" value="2"/>
</dbReference>
<feature type="binding site" evidence="4">
    <location>
        <position position="289"/>
    </location>
    <ligand>
        <name>S-adenosyl-L-methionine</name>
        <dbReference type="ChEBI" id="CHEBI:59789"/>
    </ligand>
</feature>
<dbReference type="InterPro" id="IPR025795">
    <property type="entry name" value="tRNA_(uracil-5-)_MeTrfase"/>
</dbReference>
<organism evidence="7 8">
    <name type="scientific">Hydnum rufescens UP504</name>
    <dbReference type="NCBI Taxonomy" id="1448309"/>
    <lineage>
        <taxon>Eukaryota</taxon>
        <taxon>Fungi</taxon>
        <taxon>Dikarya</taxon>
        <taxon>Basidiomycota</taxon>
        <taxon>Agaricomycotina</taxon>
        <taxon>Agaricomycetes</taxon>
        <taxon>Cantharellales</taxon>
        <taxon>Hydnaceae</taxon>
        <taxon>Hydnum</taxon>
    </lineage>
</organism>
<feature type="active site" description="Nucleophile" evidence="4">
    <location>
        <position position="441"/>
    </location>
</feature>
<reference evidence="7" key="1">
    <citation type="journal article" date="2020" name="Nat. Commun.">
        <title>Large-scale genome sequencing of mycorrhizal fungi provides insights into the early evolution of symbiotic traits.</title>
        <authorList>
            <person name="Miyauchi S."/>
            <person name="Kiss E."/>
            <person name="Kuo A."/>
            <person name="Drula E."/>
            <person name="Kohler A."/>
            <person name="Sanchez-Garcia M."/>
            <person name="Morin E."/>
            <person name="Andreopoulos B."/>
            <person name="Barry K.W."/>
            <person name="Bonito G."/>
            <person name="Buee M."/>
            <person name="Carver A."/>
            <person name="Chen C."/>
            <person name="Cichocki N."/>
            <person name="Clum A."/>
            <person name="Culley D."/>
            <person name="Crous P.W."/>
            <person name="Fauchery L."/>
            <person name="Girlanda M."/>
            <person name="Hayes R.D."/>
            <person name="Keri Z."/>
            <person name="LaButti K."/>
            <person name="Lipzen A."/>
            <person name="Lombard V."/>
            <person name="Magnuson J."/>
            <person name="Maillard F."/>
            <person name="Murat C."/>
            <person name="Nolan M."/>
            <person name="Ohm R.A."/>
            <person name="Pangilinan J."/>
            <person name="Pereira M.F."/>
            <person name="Perotto S."/>
            <person name="Peter M."/>
            <person name="Pfister S."/>
            <person name="Riley R."/>
            <person name="Sitrit Y."/>
            <person name="Stielow J.B."/>
            <person name="Szollosi G."/>
            <person name="Zifcakova L."/>
            <person name="Stursova M."/>
            <person name="Spatafora J.W."/>
            <person name="Tedersoo L."/>
            <person name="Vaario L.M."/>
            <person name="Yamada A."/>
            <person name="Yan M."/>
            <person name="Wang P."/>
            <person name="Xu J."/>
            <person name="Bruns T."/>
            <person name="Baldrian P."/>
            <person name="Vilgalys R."/>
            <person name="Dunand C."/>
            <person name="Henrissat B."/>
            <person name="Grigoriev I.V."/>
            <person name="Hibbett D."/>
            <person name="Nagy L.G."/>
            <person name="Martin F.M."/>
        </authorList>
    </citation>
    <scope>NUCLEOTIDE SEQUENCE</scope>
    <source>
        <strain evidence="7">UP504</strain>
    </source>
</reference>
<dbReference type="FunFam" id="2.40.50.140:FF:000201">
    <property type="entry name" value="TRM2p tRNA methyltransferase"/>
    <property type="match status" value="1"/>
</dbReference>
<feature type="binding site" evidence="4">
    <location>
        <position position="359"/>
    </location>
    <ligand>
        <name>S-adenosyl-L-methionine</name>
        <dbReference type="ChEBI" id="CHEBI:59789"/>
    </ligand>
</feature>
<dbReference type="GO" id="GO:0032259">
    <property type="term" value="P:methylation"/>
    <property type="evidence" value="ECO:0007669"/>
    <property type="project" value="UniProtKB-KW"/>
</dbReference>
<evidence type="ECO:0000313" key="7">
    <source>
        <dbReference type="EMBL" id="KAF9508022.1"/>
    </source>
</evidence>
<dbReference type="InterPro" id="IPR010280">
    <property type="entry name" value="U5_MeTrfase_fam"/>
</dbReference>
<dbReference type="OrthoDB" id="10250660at2759"/>
<dbReference type="SUPFAM" id="SSF53335">
    <property type="entry name" value="S-adenosyl-L-methionine-dependent methyltransferases"/>
    <property type="match status" value="1"/>
</dbReference>
<feature type="binding site" evidence="4">
    <location>
        <position position="414"/>
    </location>
    <ligand>
        <name>S-adenosyl-L-methionine</name>
        <dbReference type="ChEBI" id="CHEBI:59789"/>
    </ligand>
</feature>
<protein>
    <recommendedName>
        <fullName evidence="6">TRAM domain-containing protein</fullName>
    </recommendedName>
</protein>
<keyword evidence="1 4" id="KW-0489">Methyltransferase</keyword>
<dbReference type="PANTHER" id="PTHR11061:SF30">
    <property type="entry name" value="TRNA (URACIL(54)-C(5))-METHYLTRANSFERASE"/>
    <property type="match status" value="1"/>
</dbReference>
<dbReference type="InterPro" id="IPR029063">
    <property type="entry name" value="SAM-dependent_MTases_sf"/>
</dbReference>
<sequence>MALLGSSAVEEAARSRTEHVAPMPLYDEIELVVSELSSNGESMSLLPSPYPPWVVMVPFALPGETIRARVYRHGKMHSYGDLISVIAPNNPLRDDSRVKCKYFGACGGCQYQMLSYETQLELKKRVVEKAYESFSGLESIVVPSVLPTIASPKQYGYRTKITPHFDVPPKSGAKSKDWEVRIGFDQKGRRSVMDIEECPIATEVLNQELPATRDEVKRSISTYKRGATLLLRDSLVIPPKDPVDAIASNGKPATAPNHDEHICITSHKAQVRERVGSTLFEFPAGSFFQNNNSILEPLTSYVRDAIFSPPLLINAAAEGASVPDSQSPRAPTHLVDTYCGSGLFSLTLSPYFAHVAGIEIDAASIRAAKHNLALNGLPESKHAFHAGKSEDIFASVLLSSSETFPPQDTVVVIDPPRKGCDESFIDQVVKFGPAVLVYVSCNVHTQARDVGMLLRKTEASGEGTKYVLESLRGFDLFPQTAHVESVAVLRRR</sequence>
<evidence type="ECO:0000313" key="8">
    <source>
        <dbReference type="Proteomes" id="UP000886523"/>
    </source>
</evidence>
<gene>
    <name evidence="7" type="ORF">BS47DRAFT_1303281</name>
</gene>
<dbReference type="GO" id="GO:0009451">
    <property type="term" value="P:RNA modification"/>
    <property type="evidence" value="ECO:0007669"/>
    <property type="project" value="UniProtKB-ARBA"/>
</dbReference>
<dbReference type="AlphaFoldDB" id="A0A9P6AM18"/>
<dbReference type="Gene3D" id="2.40.50.1070">
    <property type="match status" value="1"/>
</dbReference>
<feature type="active site" evidence="5">
    <location>
        <position position="441"/>
    </location>
</feature>
<dbReference type="PROSITE" id="PS51622">
    <property type="entry name" value="SAM_MT_RNA_M5U_2"/>
    <property type="match status" value="1"/>
</dbReference>
<dbReference type="PANTHER" id="PTHR11061">
    <property type="entry name" value="RNA M5U METHYLTRANSFERASE"/>
    <property type="match status" value="1"/>
</dbReference>
<evidence type="ECO:0000256" key="5">
    <source>
        <dbReference type="PROSITE-ProRule" id="PRU10015"/>
    </source>
</evidence>
<keyword evidence="3 4" id="KW-0949">S-adenosyl-L-methionine</keyword>
<dbReference type="PROSITE" id="PS50926">
    <property type="entry name" value="TRAM"/>
    <property type="match status" value="1"/>
</dbReference>
<proteinExistence type="inferred from homology"/>
<evidence type="ECO:0000256" key="1">
    <source>
        <dbReference type="ARBA" id="ARBA00022603"/>
    </source>
</evidence>
<accession>A0A9P6AM18</accession>
<evidence type="ECO:0000256" key="2">
    <source>
        <dbReference type="ARBA" id="ARBA00022679"/>
    </source>
</evidence>
<dbReference type="PROSITE" id="PS51687">
    <property type="entry name" value="SAM_MT_RNA_M5U"/>
    <property type="match status" value="1"/>
</dbReference>
<evidence type="ECO:0000256" key="3">
    <source>
        <dbReference type="ARBA" id="ARBA00022691"/>
    </source>
</evidence>
<evidence type="ECO:0000259" key="6">
    <source>
        <dbReference type="PROSITE" id="PS50926"/>
    </source>
</evidence>
<comment type="similarity">
    <text evidence="4">Belongs to the class I-like SAM-binding methyltransferase superfamily. RNA M5U methyltransferase family.</text>
</comment>
<dbReference type="Proteomes" id="UP000886523">
    <property type="component" value="Unassembled WGS sequence"/>
</dbReference>
<keyword evidence="2 4" id="KW-0808">Transferase</keyword>
<dbReference type="GO" id="GO:0008033">
    <property type="term" value="P:tRNA processing"/>
    <property type="evidence" value="ECO:0007669"/>
    <property type="project" value="InterPro"/>
</dbReference>
<dbReference type="Gene3D" id="2.40.50.140">
    <property type="entry name" value="Nucleic acid-binding proteins"/>
    <property type="match status" value="1"/>
</dbReference>